<dbReference type="HOGENOM" id="CLU_050460_3_0_1"/>
<evidence type="ECO:0000256" key="9">
    <source>
        <dbReference type="SAM" id="MobiDB-lite"/>
    </source>
</evidence>
<dbReference type="GO" id="GO:0003677">
    <property type="term" value="F:DNA binding"/>
    <property type="evidence" value="ECO:0007669"/>
    <property type="project" value="UniProtKB-UniRule"/>
</dbReference>
<organism evidence="11 12">
    <name type="scientific">Kuraishia capsulata CBS 1993</name>
    <dbReference type="NCBI Taxonomy" id="1382522"/>
    <lineage>
        <taxon>Eukaryota</taxon>
        <taxon>Fungi</taxon>
        <taxon>Dikarya</taxon>
        <taxon>Ascomycota</taxon>
        <taxon>Saccharomycotina</taxon>
        <taxon>Pichiomycetes</taxon>
        <taxon>Pichiales</taxon>
        <taxon>Pichiaceae</taxon>
        <taxon>Kuraishia</taxon>
    </lineage>
</organism>
<dbReference type="Pfam" id="PF00642">
    <property type="entry name" value="zf-CCCH"/>
    <property type="match status" value="1"/>
</dbReference>
<dbReference type="InterPro" id="IPR039971">
    <property type="entry name" value="CWC24-like"/>
</dbReference>
<dbReference type="GO" id="GO:0034247">
    <property type="term" value="P:snoRNA splicing"/>
    <property type="evidence" value="ECO:0007669"/>
    <property type="project" value="TreeGrafter"/>
</dbReference>
<keyword evidence="8" id="KW-0747">Spliceosome</keyword>
<dbReference type="PANTHER" id="PTHR12930">
    <property type="entry name" value="ZINC FINGER PROTEIN 183"/>
    <property type="match status" value="1"/>
</dbReference>
<keyword evidence="12" id="KW-1185">Reference proteome</keyword>
<dbReference type="AlphaFoldDB" id="W6MNG1"/>
<comment type="similarity">
    <text evidence="2 8">Belongs to the CWC24 family.</text>
</comment>
<sequence length="177" mass="20165">MFKKRVVQGTRRQRSQEKPTGGRENNAGDGSDASSGTEEDIDRGVVKKRKLKDEKPVVTEKTEKTEKPVNKDTTSSDASTLLSKSDSATRTDRLVSEESMLLEKDAKRKKDSVMKRAANVAANVILDYQPDVCKDFKQTGYCGFGDTCKFLHIRDEFTKVKPKRRDWEEVMKKNKKW</sequence>
<comment type="subcellular location">
    <subcellularLocation>
        <location evidence="8">Nucleus</location>
    </subcellularLocation>
</comment>
<keyword evidence="5 7" id="KW-0863">Zinc-finger</keyword>
<evidence type="ECO:0000256" key="6">
    <source>
        <dbReference type="ARBA" id="ARBA00022833"/>
    </source>
</evidence>
<evidence type="ECO:0000259" key="10">
    <source>
        <dbReference type="PROSITE" id="PS50103"/>
    </source>
</evidence>
<evidence type="ECO:0000313" key="11">
    <source>
        <dbReference type="EMBL" id="CDK28166.1"/>
    </source>
</evidence>
<dbReference type="InterPro" id="IPR000571">
    <property type="entry name" value="Znf_CCCH"/>
</dbReference>
<feature type="compositionally biased region" description="Basic and acidic residues" evidence="9">
    <location>
        <begin position="87"/>
        <end position="110"/>
    </location>
</feature>
<dbReference type="EMBL" id="HG793129">
    <property type="protein sequence ID" value="CDK28166.1"/>
    <property type="molecule type" value="Genomic_DNA"/>
</dbReference>
<feature type="zinc finger region" description="C3H1-type" evidence="7">
    <location>
        <begin position="127"/>
        <end position="155"/>
    </location>
</feature>
<dbReference type="PROSITE" id="PS50103">
    <property type="entry name" value="ZF_C3H1"/>
    <property type="match status" value="1"/>
</dbReference>
<keyword evidence="4 7" id="KW-0479">Metal-binding</keyword>
<gene>
    <name evidence="11" type="ORF">KUCA_T00004147001</name>
</gene>
<keyword evidence="8" id="KW-0507">mRNA processing</keyword>
<evidence type="ECO:0000256" key="7">
    <source>
        <dbReference type="PROSITE-ProRule" id="PRU00723"/>
    </source>
</evidence>
<evidence type="ECO:0000256" key="3">
    <source>
        <dbReference type="ARBA" id="ARBA00020647"/>
    </source>
</evidence>
<keyword evidence="8" id="KW-0508">mRNA splicing</keyword>
<comment type="function">
    <text evidence="1 8">Involved in pre-mRNA splicing.</text>
</comment>
<dbReference type="GeneID" id="34521544"/>
<keyword evidence="6 7" id="KW-0862">Zinc</keyword>
<name>W6MNG1_9ASCO</name>
<dbReference type="GO" id="GO:0005684">
    <property type="term" value="C:U2-type spliceosomal complex"/>
    <property type="evidence" value="ECO:0007669"/>
    <property type="project" value="TreeGrafter"/>
</dbReference>
<reference evidence="11" key="1">
    <citation type="submission" date="2013-12" db="EMBL/GenBank/DDBJ databases">
        <authorList>
            <person name="Genoscope - CEA"/>
        </authorList>
    </citation>
    <scope>NUCLEOTIDE SEQUENCE</scope>
    <source>
        <strain evidence="11">CBS 1993</strain>
    </source>
</reference>
<reference evidence="11" key="2">
    <citation type="submission" date="2014-02" db="EMBL/GenBank/DDBJ databases">
        <title>Complete DNA sequence of /Kuraishia capsulata/ illustrates novel genomic features among budding yeasts (/Saccharomycotina/).</title>
        <authorList>
            <person name="Morales L."/>
            <person name="Noel B."/>
            <person name="Porcel B."/>
            <person name="Marcet-Houben M."/>
            <person name="Hullo M-F."/>
            <person name="Sacerdot C."/>
            <person name="Tekaia F."/>
            <person name="Leh-Louis V."/>
            <person name="Despons L."/>
            <person name="Khanna V."/>
            <person name="Aury J-M."/>
            <person name="Barbe V."/>
            <person name="Couloux A."/>
            <person name="Labadie K."/>
            <person name="Pelletier E."/>
            <person name="Souciet J-L."/>
            <person name="Boekhout T."/>
            <person name="Gabaldon T."/>
            <person name="Wincker P."/>
            <person name="Dujon B."/>
        </authorList>
    </citation>
    <scope>NUCLEOTIDE SEQUENCE</scope>
    <source>
        <strain evidence="11">CBS 1993</strain>
    </source>
</reference>
<dbReference type="OrthoDB" id="25761at2759"/>
<feature type="domain" description="C3H1-type" evidence="10">
    <location>
        <begin position="127"/>
        <end position="155"/>
    </location>
</feature>
<dbReference type="SUPFAM" id="SSF90229">
    <property type="entry name" value="CCCH zinc finger"/>
    <property type="match status" value="1"/>
</dbReference>
<proteinExistence type="inferred from homology"/>
<keyword evidence="8" id="KW-0539">Nucleus</keyword>
<feature type="compositionally biased region" description="Low complexity" evidence="9">
    <location>
        <begin position="71"/>
        <end position="86"/>
    </location>
</feature>
<keyword evidence="8" id="KW-0238">DNA-binding</keyword>
<evidence type="ECO:0000313" key="12">
    <source>
        <dbReference type="Proteomes" id="UP000019384"/>
    </source>
</evidence>
<evidence type="ECO:0000256" key="4">
    <source>
        <dbReference type="ARBA" id="ARBA00022723"/>
    </source>
</evidence>
<dbReference type="InterPro" id="IPR036855">
    <property type="entry name" value="Znf_CCCH_sf"/>
</dbReference>
<evidence type="ECO:0000256" key="1">
    <source>
        <dbReference type="ARBA" id="ARBA00003777"/>
    </source>
</evidence>
<dbReference type="SMART" id="SM00356">
    <property type="entry name" value="ZnF_C3H1"/>
    <property type="match status" value="1"/>
</dbReference>
<feature type="compositionally biased region" description="Basic and acidic residues" evidence="9">
    <location>
        <begin position="51"/>
        <end position="70"/>
    </location>
</feature>
<dbReference type="Proteomes" id="UP000019384">
    <property type="component" value="Unassembled WGS sequence"/>
</dbReference>
<protein>
    <recommendedName>
        <fullName evidence="3 8">Pre-mRNA-splicing factor CWC24</fullName>
    </recommendedName>
</protein>
<evidence type="ECO:0000256" key="8">
    <source>
        <dbReference type="RuleBase" id="RU367110"/>
    </source>
</evidence>
<evidence type="ECO:0000256" key="5">
    <source>
        <dbReference type="ARBA" id="ARBA00022771"/>
    </source>
</evidence>
<dbReference type="PANTHER" id="PTHR12930:SF0">
    <property type="entry name" value="RING FINGER PROTEIN 113B"/>
    <property type="match status" value="1"/>
</dbReference>
<comment type="subunit">
    <text evidence="8">Associated with the spliceosome.</text>
</comment>
<dbReference type="RefSeq" id="XP_022460156.1">
    <property type="nucleotide sequence ID" value="XM_022600851.1"/>
</dbReference>
<accession>W6MNG1</accession>
<dbReference type="Gene3D" id="4.10.1000.10">
    <property type="entry name" value="Zinc finger, CCCH-type"/>
    <property type="match status" value="1"/>
</dbReference>
<feature type="region of interest" description="Disordered" evidence="9">
    <location>
        <begin position="1"/>
        <end position="110"/>
    </location>
</feature>
<evidence type="ECO:0000256" key="2">
    <source>
        <dbReference type="ARBA" id="ARBA00009161"/>
    </source>
</evidence>
<dbReference type="GO" id="GO:0008270">
    <property type="term" value="F:zinc ion binding"/>
    <property type="evidence" value="ECO:0007669"/>
    <property type="project" value="UniProtKB-KW"/>
</dbReference>
<dbReference type="GO" id="GO:0006397">
    <property type="term" value="P:mRNA processing"/>
    <property type="evidence" value="ECO:0007669"/>
    <property type="project" value="UniProtKB-KW"/>
</dbReference>
<dbReference type="STRING" id="1382522.W6MNG1"/>